<evidence type="ECO:0000256" key="1">
    <source>
        <dbReference type="SAM" id="MobiDB-lite"/>
    </source>
</evidence>
<protein>
    <submittedName>
        <fullName evidence="2">Uncharacterized protein</fullName>
    </submittedName>
</protein>
<evidence type="ECO:0000313" key="3">
    <source>
        <dbReference type="Proteomes" id="UP001174997"/>
    </source>
</evidence>
<comment type="caution">
    <text evidence="2">The sequence shown here is derived from an EMBL/GenBank/DDBJ whole genome shotgun (WGS) entry which is preliminary data.</text>
</comment>
<gene>
    <name evidence="2" type="ORF">QBC41DRAFT_383316</name>
</gene>
<dbReference type="EMBL" id="JAULSY010000016">
    <property type="protein sequence ID" value="KAK0671995.1"/>
    <property type="molecule type" value="Genomic_DNA"/>
</dbReference>
<proteinExistence type="predicted"/>
<feature type="compositionally biased region" description="Low complexity" evidence="1">
    <location>
        <begin position="269"/>
        <end position="284"/>
    </location>
</feature>
<sequence>MATTTITPTPIPSPIWPTNYSGTQLTPAATCGFGQDLWLATLDCAINARTTATASASLPIGTTTTAPPPWFTCGPVINAGRPLVHFTRSGADSSAITTTTRPYQDDCYQNKYSPQGAVTKVRGSETITHYFATCPVGYTEAGHTSSATNNVALHHVECCPTGSLSFGLFSTRTEDILFSTTVSGTEYGGFTVNMAACTAKLTAGEVLTVTDTVAGGTEVTTTTTSLASGATVFAEVQTQQYVVFAGQHTCFGSCNPLYESVSDWLSQYTPTGTETSGSPSPTGTQPEEGGGDEAGDGGEEEEDEEDEDERSGAGQTAGFKVGVLGAALALAVGVVAGL</sequence>
<keyword evidence="3" id="KW-1185">Reference proteome</keyword>
<name>A0AA40DFS0_9PEZI</name>
<evidence type="ECO:0000313" key="2">
    <source>
        <dbReference type="EMBL" id="KAK0671995.1"/>
    </source>
</evidence>
<dbReference type="Proteomes" id="UP001174997">
    <property type="component" value="Unassembled WGS sequence"/>
</dbReference>
<organism evidence="2 3">
    <name type="scientific">Cercophora samala</name>
    <dbReference type="NCBI Taxonomy" id="330535"/>
    <lineage>
        <taxon>Eukaryota</taxon>
        <taxon>Fungi</taxon>
        <taxon>Dikarya</taxon>
        <taxon>Ascomycota</taxon>
        <taxon>Pezizomycotina</taxon>
        <taxon>Sordariomycetes</taxon>
        <taxon>Sordariomycetidae</taxon>
        <taxon>Sordariales</taxon>
        <taxon>Lasiosphaeriaceae</taxon>
        <taxon>Cercophora</taxon>
    </lineage>
</organism>
<reference evidence="2" key="1">
    <citation type="submission" date="2023-06" db="EMBL/GenBank/DDBJ databases">
        <title>Genome-scale phylogeny and comparative genomics of the fungal order Sordariales.</title>
        <authorList>
            <consortium name="Lawrence Berkeley National Laboratory"/>
            <person name="Hensen N."/>
            <person name="Bonometti L."/>
            <person name="Westerberg I."/>
            <person name="Brannstrom I.O."/>
            <person name="Guillou S."/>
            <person name="Cros-Aarteil S."/>
            <person name="Calhoun S."/>
            <person name="Haridas S."/>
            <person name="Kuo A."/>
            <person name="Mondo S."/>
            <person name="Pangilinan J."/>
            <person name="Riley R."/>
            <person name="Labutti K."/>
            <person name="Andreopoulos B."/>
            <person name="Lipzen A."/>
            <person name="Chen C."/>
            <person name="Yanf M."/>
            <person name="Daum C."/>
            <person name="Ng V."/>
            <person name="Clum A."/>
            <person name="Steindorff A."/>
            <person name="Ohm R."/>
            <person name="Martin F."/>
            <person name="Silar P."/>
            <person name="Natvig D."/>
            <person name="Lalanne C."/>
            <person name="Gautier V."/>
            <person name="Ament-Velasquez S.L."/>
            <person name="Kruys A."/>
            <person name="Hutchinson M.I."/>
            <person name="Powell A.J."/>
            <person name="Barry K."/>
            <person name="Miller A.N."/>
            <person name="Grigoriev I.V."/>
            <person name="Debuchy R."/>
            <person name="Gladieux P."/>
            <person name="Thoren M.H."/>
            <person name="Johannesson H."/>
        </authorList>
    </citation>
    <scope>NUCLEOTIDE SEQUENCE</scope>
    <source>
        <strain evidence="2">CBS 307.81</strain>
    </source>
</reference>
<feature type="region of interest" description="Disordered" evidence="1">
    <location>
        <begin position="268"/>
        <end position="316"/>
    </location>
</feature>
<accession>A0AA40DFS0</accession>
<feature type="compositionally biased region" description="Acidic residues" evidence="1">
    <location>
        <begin position="289"/>
        <end position="309"/>
    </location>
</feature>
<dbReference type="AlphaFoldDB" id="A0AA40DFS0"/>